<name>A0AAD7TU19_9APHY</name>
<protein>
    <submittedName>
        <fullName evidence="2">Uncharacterized protein</fullName>
    </submittedName>
</protein>
<keyword evidence="3" id="KW-1185">Reference proteome</keyword>
<evidence type="ECO:0000313" key="2">
    <source>
        <dbReference type="EMBL" id="KAJ8475214.1"/>
    </source>
</evidence>
<feature type="compositionally biased region" description="Polar residues" evidence="1">
    <location>
        <begin position="18"/>
        <end position="33"/>
    </location>
</feature>
<reference evidence="2" key="1">
    <citation type="submission" date="2022-11" db="EMBL/GenBank/DDBJ databases">
        <title>Genome Sequence of Cubamyces cubensis.</title>
        <authorList>
            <person name="Buettner E."/>
        </authorList>
    </citation>
    <scope>NUCLEOTIDE SEQUENCE</scope>
    <source>
        <strain evidence="2">MPL-01</strain>
    </source>
</reference>
<feature type="compositionally biased region" description="Low complexity" evidence="1">
    <location>
        <begin position="55"/>
        <end position="70"/>
    </location>
</feature>
<dbReference type="AlphaFoldDB" id="A0AAD7TU19"/>
<comment type="caution">
    <text evidence="2">The sequence shown here is derived from an EMBL/GenBank/DDBJ whole genome shotgun (WGS) entry which is preliminary data.</text>
</comment>
<feature type="compositionally biased region" description="Polar residues" evidence="1">
    <location>
        <begin position="158"/>
        <end position="168"/>
    </location>
</feature>
<evidence type="ECO:0000313" key="3">
    <source>
        <dbReference type="Proteomes" id="UP001215151"/>
    </source>
</evidence>
<feature type="compositionally biased region" description="Basic and acidic residues" evidence="1">
    <location>
        <begin position="97"/>
        <end position="109"/>
    </location>
</feature>
<organism evidence="2 3">
    <name type="scientific">Trametes cubensis</name>
    <dbReference type="NCBI Taxonomy" id="1111947"/>
    <lineage>
        <taxon>Eukaryota</taxon>
        <taxon>Fungi</taxon>
        <taxon>Dikarya</taxon>
        <taxon>Basidiomycota</taxon>
        <taxon>Agaricomycotina</taxon>
        <taxon>Agaricomycetes</taxon>
        <taxon>Polyporales</taxon>
        <taxon>Polyporaceae</taxon>
        <taxon>Trametes</taxon>
    </lineage>
</organism>
<accession>A0AAD7TU19</accession>
<feature type="region of interest" description="Disordered" evidence="1">
    <location>
        <begin position="1"/>
        <end position="168"/>
    </location>
</feature>
<dbReference type="EMBL" id="JAPEVG010000165">
    <property type="protein sequence ID" value="KAJ8475214.1"/>
    <property type="molecule type" value="Genomic_DNA"/>
</dbReference>
<sequence>MSDYSRPANESQAERDLTYQTSNYPSATDTTSEGGYGSPDVFTAQSQRRGADFLQSHPQYQSQRQQSSQSDAGLIDQSVDGGPLARELQDAAQGADPRTREQYAYEAQRDFAPSSTAGSGAQGLNPYGRNPDSTQEAGDKLAAGYADQRGRQFESGAAGNSESDPGAF</sequence>
<gene>
    <name evidence="2" type="ORF">ONZ51_g6682</name>
</gene>
<dbReference type="Proteomes" id="UP001215151">
    <property type="component" value="Unassembled WGS sequence"/>
</dbReference>
<evidence type="ECO:0000256" key="1">
    <source>
        <dbReference type="SAM" id="MobiDB-lite"/>
    </source>
</evidence>
<proteinExistence type="predicted"/>